<reference evidence="5" key="1">
    <citation type="journal article" date="2019" name="Int. J. Syst. Evol. Microbiol.">
        <title>The Global Catalogue of Microorganisms (GCM) 10K type strain sequencing project: providing services to taxonomists for standard genome sequencing and annotation.</title>
        <authorList>
            <consortium name="The Broad Institute Genomics Platform"/>
            <consortium name="The Broad Institute Genome Sequencing Center for Infectious Disease"/>
            <person name="Wu L."/>
            <person name="Ma J."/>
        </authorList>
    </citation>
    <scope>NUCLEOTIDE SEQUENCE [LARGE SCALE GENOMIC DNA]</scope>
    <source>
        <strain evidence="5">JCM 16001</strain>
    </source>
</reference>
<accession>A0ABP4RUL4</accession>
<keyword evidence="2" id="KW-0472">Membrane</keyword>
<name>A0ABP4RUL4_9ACTN</name>
<feature type="transmembrane region" description="Helical" evidence="2">
    <location>
        <begin position="142"/>
        <end position="161"/>
    </location>
</feature>
<dbReference type="Pfam" id="PF02517">
    <property type="entry name" value="Rce1-like"/>
    <property type="match status" value="1"/>
</dbReference>
<comment type="caution">
    <text evidence="4">The sequence shown here is derived from an EMBL/GenBank/DDBJ whole genome shotgun (WGS) entry which is preliminary data.</text>
</comment>
<keyword evidence="2" id="KW-1133">Transmembrane helix</keyword>
<protein>
    <submittedName>
        <fullName evidence="4">Type II CAAX endopeptidase family protein</fullName>
    </submittedName>
</protein>
<gene>
    <name evidence="4" type="ORF">GCM10009830_01830</name>
</gene>
<feature type="transmembrane region" description="Helical" evidence="2">
    <location>
        <begin position="49"/>
        <end position="66"/>
    </location>
</feature>
<dbReference type="Proteomes" id="UP001499851">
    <property type="component" value="Unassembled WGS sequence"/>
</dbReference>
<evidence type="ECO:0000313" key="5">
    <source>
        <dbReference type="Proteomes" id="UP001499851"/>
    </source>
</evidence>
<keyword evidence="5" id="KW-1185">Reference proteome</keyword>
<feature type="domain" description="CAAX prenyl protease 2/Lysostaphin resistance protein A-like" evidence="3">
    <location>
        <begin position="181"/>
        <end position="272"/>
    </location>
</feature>
<feature type="transmembrane region" description="Helical" evidence="2">
    <location>
        <begin position="237"/>
        <end position="255"/>
    </location>
</feature>
<evidence type="ECO:0000256" key="2">
    <source>
        <dbReference type="SAM" id="Phobius"/>
    </source>
</evidence>
<evidence type="ECO:0000313" key="4">
    <source>
        <dbReference type="EMBL" id="GAA1660407.1"/>
    </source>
</evidence>
<evidence type="ECO:0000259" key="3">
    <source>
        <dbReference type="Pfam" id="PF02517"/>
    </source>
</evidence>
<organism evidence="4 5">
    <name type="scientific">Glycomyces endophyticus</name>
    <dbReference type="NCBI Taxonomy" id="480996"/>
    <lineage>
        <taxon>Bacteria</taxon>
        <taxon>Bacillati</taxon>
        <taxon>Actinomycetota</taxon>
        <taxon>Actinomycetes</taxon>
        <taxon>Glycomycetales</taxon>
        <taxon>Glycomycetaceae</taxon>
        <taxon>Glycomyces</taxon>
    </lineage>
</organism>
<sequence length="288" mass="30828">MRLTRGDASHTRCDRSRRDGRVQGSGTLVRMSETEAPPLLPRRTIGREVVIVLLLSLGASAVWSIVDIVGTLTEPGGLADSVQSMNSARAEAERPWYDLAQQLVSLTLAMAPVALALHLLSLDRGNPFRLIGLDARRPAFDLLGGAALAACIGIPGLALYFTARALGLNATIAAANLNDVWWAVPVLVLAALKNAVIEEVVGVGYLVTRLRQLAWRPATIVAAHALLRGTYHLYQGFGGFIGNAVMGAVFALCFLKWKRTGPLVVAHTLLDIAAFVGYLLVAPHVSWL</sequence>
<feature type="transmembrane region" description="Helical" evidence="2">
    <location>
        <begin position="103"/>
        <end position="122"/>
    </location>
</feature>
<feature type="compositionally biased region" description="Basic and acidic residues" evidence="1">
    <location>
        <begin position="1"/>
        <end position="21"/>
    </location>
</feature>
<feature type="region of interest" description="Disordered" evidence="1">
    <location>
        <begin position="1"/>
        <end position="33"/>
    </location>
</feature>
<dbReference type="EMBL" id="BAAAQF010000002">
    <property type="protein sequence ID" value="GAA1660407.1"/>
    <property type="molecule type" value="Genomic_DNA"/>
</dbReference>
<keyword evidence="2" id="KW-0812">Transmembrane</keyword>
<dbReference type="InterPro" id="IPR003675">
    <property type="entry name" value="Rce1/LyrA-like_dom"/>
</dbReference>
<proteinExistence type="predicted"/>
<evidence type="ECO:0000256" key="1">
    <source>
        <dbReference type="SAM" id="MobiDB-lite"/>
    </source>
</evidence>
<feature type="transmembrane region" description="Helical" evidence="2">
    <location>
        <begin position="262"/>
        <end position="281"/>
    </location>
</feature>